<feature type="region of interest" description="Disordered" evidence="2">
    <location>
        <begin position="1"/>
        <end position="46"/>
    </location>
</feature>
<dbReference type="GeneID" id="39980877"/>
<protein>
    <recommendedName>
        <fullName evidence="5">F-box domain-containing protein</fullName>
    </recommendedName>
</protein>
<evidence type="ECO:0000256" key="2">
    <source>
        <dbReference type="SAM" id="MobiDB-lite"/>
    </source>
</evidence>
<feature type="compositionally biased region" description="Basic residues" evidence="2">
    <location>
        <begin position="16"/>
        <end position="25"/>
    </location>
</feature>
<feature type="coiled-coil region" evidence="1">
    <location>
        <begin position="210"/>
        <end position="244"/>
    </location>
</feature>
<comment type="caution">
    <text evidence="3">The sequence shown here is derived from an EMBL/GenBank/DDBJ whole genome shotgun (WGS) entry which is preliminary data.</text>
</comment>
<evidence type="ECO:0000256" key="1">
    <source>
        <dbReference type="SAM" id="Coils"/>
    </source>
</evidence>
<evidence type="ECO:0008006" key="5">
    <source>
        <dbReference type="Google" id="ProtNLM"/>
    </source>
</evidence>
<dbReference type="SUPFAM" id="SSF81383">
    <property type="entry name" value="F-box domain"/>
    <property type="match status" value="1"/>
</dbReference>
<organism evidence="3 4">
    <name type="scientific">Trypanosoma theileri</name>
    <dbReference type="NCBI Taxonomy" id="67003"/>
    <lineage>
        <taxon>Eukaryota</taxon>
        <taxon>Discoba</taxon>
        <taxon>Euglenozoa</taxon>
        <taxon>Kinetoplastea</taxon>
        <taxon>Metakinetoplastina</taxon>
        <taxon>Trypanosomatida</taxon>
        <taxon>Trypanosomatidae</taxon>
        <taxon>Trypanosoma</taxon>
    </lineage>
</organism>
<dbReference type="EMBL" id="NBCO01000001">
    <property type="protein sequence ID" value="ORC93539.1"/>
    <property type="molecule type" value="Genomic_DNA"/>
</dbReference>
<dbReference type="RefSeq" id="XP_028887605.1">
    <property type="nucleotide sequence ID" value="XM_029021097.1"/>
</dbReference>
<sequence length="475" mass="53871">MFQLQKDDAHFGVRITTKHNHNNTHRMREDDNKTPPPRTRRTRAEAAAATTTRATAIETEATNIDIEVAAINQSGIPHLAGSGAHVPLRSRTVIGPRLQLRTYHDNSEVRAALERLKQSCGASSLNEAEELMTLRHIHDGSDPTWSQLNRIPGHVILYCFSFCDMHSLSVLSCVNRRLSALANAHHLWEAHARRLGVPLRDARHAREDIRLALQQREEREEAEVRRHEDEYEELERRLVERTAANRALPLDVDAALLTARNRVPPITSSGRNRPNNSNNNNNSGNRRTLAEERALREQLDQIETTKLNILRTITELQSTLATHEQQIQQIQQRLDISQRGETENDSTGLSDSLTLADVQSFERRVCHVLLNPVSDLPLVLRRGIDDFSTMELLCLYGGGDVGQLVRQRWAAFKRFFPPLSRDYVAVRQALLLPPSSSNSNNQTPSARLRESFERIAGVIRRVQMMTDSEIVQITM</sequence>
<keyword evidence="1" id="KW-0175">Coiled coil</keyword>
<dbReference type="AlphaFoldDB" id="A0A1X0PAB9"/>
<dbReference type="Proteomes" id="UP000192257">
    <property type="component" value="Unassembled WGS sequence"/>
</dbReference>
<reference evidence="3 4" key="1">
    <citation type="submission" date="2017-03" db="EMBL/GenBank/DDBJ databases">
        <title>An alternative strategy for trypanosome survival in the mammalian bloodstream revealed through genome and transcriptome analysis of the ubiquitous bovine parasite Trypanosoma (Megatrypanum) theileri.</title>
        <authorList>
            <person name="Kelly S."/>
            <person name="Ivens A."/>
            <person name="Mott A."/>
            <person name="O'Neill E."/>
            <person name="Emms D."/>
            <person name="Macleod O."/>
            <person name="Voorheis P."/>
            <person name="Matthews J."/>
            <person name="Matthews K."/>
            <person name="Carrington M."/>
        </authorList>
    </citation>
    <scope>NUCLEOTIDE SEQUENCE [LARGE SCALE GENOMIC DNA]</scope>
    <source>
        <strain evidence="3">Edinburgh</strain>
    </source>
</reference>
<dbReference type="Gene3D" id="1.20.1280.50">
    <property type="match status" value="1"/>
</dbReference>
<feature type="compositionally biased region" description="Basic and acidic residues" evidence="2">
    <location>
        <begin position="1"/>
        <end position="11"/>
    </location>
</feature>
<keyword evidence="4" id="KW-1185">Reference proteome</keyword>
<proteinExistence type="predicted"/>
<accession>A0A1X0PAB9</accession>
<evidence type="ECO:0000313" key="3">
    <source>
        <dbReference type="EMBL" id="ORC93539.1"/>
    </source>
</evidence>
<feature type="compositionally biased region" description="Low complexity" evidence="2">
    <location>
        <begin position="268"/>
        <end position="287"/>
    </location>
</feature>
<gene>
    <name evidence="3" type="ORF">TM35_000014160</name>
</gene>
<name>A0A1X0PAB9_9TRYP</name>
<dbReference type="VEuPathDB" id="TriTrypDB:TM35_000014160"/>
<feature type="region of interest" description="Disordered" evidence="2">
    <location>
        <begin position="262"/>
        <end position="287"/>
    </location>
</feature>
<dbReference type="InterPro" id="IPR036047">
    <property type="entry name" value="F-box-like_dom_sf"/>
</dbReference>
<dbReference type="OrthoDB" id="267176at2759"/>
<evidence type="ECO:0000313" key="4">
    <source>
        <dbReference type="Proteomes" id="UP000192257"/>
    </source>
</evidence>